<gene>
    <name evidence="14" type="ORF">C7384_10834</name>
</gene>
<keyword evidence="5" id="KW-0413">Isomerase</keyword>
<evidence type="ECO:0000256" key="10">
    <source>
        <dbReference type="PIRSR" id="PIRSR610972-1"/>
    </source>
</evidence>
<name>A0A2U1D661_9LACO</name>
<dbReference type="InterPro" id="IPR036412">
    <property type="entry name" value="HAD-like_sf"/>
</dbReference>
<dbReference type="NCBIfam" id="TIGR01509">
    <property type="entry name" value="HAD-SF-IA-v3"/>
    <property type="match status" value="1"/>
</dbReference>
<comment type="similarity">
    <text evidence="1">Belongs to the HAD-like hydrolase superfamily. CbbY/CbbZ/Gph/YieH family.</text>
</comment>
<dbReference type="SFLD" id="SFLDS00003">
    <property type="entry name" value="Haloacid_Dehalogenase"/>
    <property type="match status" value="1"/>
</dbReference>
<keyword evidence="15" id="KW-1185">Reference proteome</keyword>
<dbReference type="RefSeq" id="WP_089939223.1">
    <property type="nucleotide sequence ID" value="NZ_CAKOEX010000008.1"/>
</dbReference>
<keyword evidence="3 12" id="KW-0479">Metal-binding</keyword>
<dbReference type="NCBIfam" id="TIGR01990">
    <property type="entry name" value="bPGM"/>
    <property type="match status" value="1"/>
</dbReference>
<keyword evidence="6" id="KW-0119">Carbohydrate metabolism</keyword>
<evidence type="ECO:0000256" key="8">
    <source>
        <dbReference type="ARBA" id="ARBA00044968"/>
    </source>
</evidence>
<dbReference type="SUPFAM" id="SSF56784">
    <property type="entry name" value="HAD-like"/>
    <property type="match status" value="1"/>
</dbReference>
<evidence type="ECO:0000256" key="2">
    <source>
        <dbReference type="ARBA" id="ARBA00022553"/>
    </source>
</evidence>
<feature type="binding site" evidence="11">
    <location>
        <position position="29"/>
    </location>
    <ligand>
        <name>substrate</name>
    </ligand>
</feature>
<dbReference type="GO" id="GO:0008801">
    <property type="term" value="F:beta-phosphoglucomutase activity"/>
    <property type="evidence" value="ECO:0007669"/>
    <property type="project" value="UniProtKB-EC"/>
</dbReference>
<keyword evidence="2" id="KW-0597">Phosphoprotein</keyword>
<dbReference type="Pfam" id="PF00702">
    <property type="entry name" value="Hydrolase"/>
    <property type="match status" value="1"/>
</dbReference>
<dbReference type="EMBL" id="QEKT01000008">
    <property type="protein sequence ID" value="PVY83158.1"/>
    <property type="molecule type" value="Genomic_DNA"/>
</dbReference>
<feature type="binding site" evidence="11">
    <location>
        <position position="56"/>
    </location>
    <ligand>
        <name>substrate</name>
    </ligand>
</feature>
<feature type="binding site" evidence="11">
    <location>
        <begin position="13"/>
        <end position="15"/>
    </location>
    <ligand>
        <name>substrate</name>
    </ligand>
</feature>
<dbReference type="PANTHER" id="PTHR46193:SF18">
    <property type="entry name" value="HEXITOL PHOSPHATASE B"/>
    <property type="match status" value="1"/>
</dbReference>
<evidence type="ECO:0000256" key="4">
    <source>
        <dbReference type="ARBA" id="ARBA00022842"/>
    </source>
</evidence>
<evidence type="ECO:0000313" key="15">
    <source>
        <dbReference type="Proteomes" id="UP000245433"/>
    </source>
</evidence>
<dbReference type="OrthoDB" id="9797743at2"/>
<dbReference type="InterPro" id="IPR051600">
    <property type="entry name" value="Beta-PGM-like"/>
</dbReference>
<evidence type="ECO:0000256" key="9">
    <source>
        <dbReference type="ARBA" id="ARBA00044991"/>
    </source>
</evidence>
<feature type="active site" description="Nucleophile" evidence="10">
    <location>
        <position position="13"/>
    </location>
</feature>
<dbReference type="InterPro" id="IPR006439">
    <property type="entry name" value="HAD-SF_hydro_IA"/>
</dbReference>
<evidence type="ECO:0000256" key="13">
    <source>
        <dbReference type="PIRSR" id="PIRSR610972-4"/>
    </source>
</evidence>
<dbReference type="InterPro" id="IPR023198">
    <property type="entry name" value="PGP-like_dom2"/>
</dbReference>
<feature type="site" description="Important for catalytic activity and assists the phosphoryl transfer reaction to Asp8 by balancing charge and orienting the reacting groups" evidence="13">
    <location>
        <position position="120"/>
    </location>
</feature>
<comment type="catalytic activity">
    <reaction evidence="7">
        <text>beta-D-glucose 1-phosphate = beta-D-glucose 6-phosphate</text>
        <dbReference type="Rhea" id="RHEA:20113"/>
        <dbReference type="ChEBI" id="CHEBI:57684"/>
        <dbReference type="ChEBI" id="CHEBI:58247"/>
        <dbReference type="EC" id="5.4.2.6"/>
    </reaction>
</comment>
<protein>
    <recommendedName>
        <fullName evidence="9">Beta-phosphoglucomutase</fullName>
        <ecNumber evidence="8">5.4.2.6</ecNumber>
    </recommendedName>
</protein>
<keyword evidence="4 12" id="KW-0460">Magnesium</keyword>
<dbReference type="Gene3D" id="3.40.50.1000">
    <property type="entry name" value="HAD superfamily/HAD-like"/>
    <property type="match status" value="1"/>
</dbReference>
<evidence type="ECO:0000256" key="7">
    <source>
        <dbReference type="ARBA" id="ARBA00044926"/>
    </source>
</evidence>
<dbReference type="CDD" id="cd02598">
    <property type="entry name" value="HAD_BPGM"/>
    <property type="match status" value="1"/>
</dbReference>
<feature type="binding site" evidence="11">
    <location>
        <begin position="48"/>
        <end position="53"/>
    </location>
    <ligand>
        <name>substrate</name>
    </ligand>
</feature>
<dbReference type="InterPro" id="IPR010976">
    <property type="entry name" value="B-phosphoglucomutase_hydrolase"/>
</dbReference>
<dbReference type="InterPro" id="IPR023214">
    <property type="entry name" value="HAD_sf"/>
</dbReference>
<feature type="binding site" evidence="12">
    <location>
        <position position="175"/>
    </location>
    <ligand>
        <name>Mg(2+)</name>
        <dbReference type="ChEBI" id="CHEBI:18420"/>
    </ligand>
</feature>
<dbReference type="GO" id="GO:0000287">
    <property type="term" value="F:magnesium ion binding"/>
    <property type="evidence" value="ECO:0007669"/>
    <property type="project" value="InterPro"/>
</dbReference>
<feature type="binding site" evidence="11">
    <location>
        <position position="82"/>
    </location>
    <ligand>
        <name>substrate</name>
    </ligand>
</feature>
<evidence type="ECO:0000256" key="5">
    <source>
        <dbReference type="ARBA" id="ARBA00023235"/>
    </source>
</evidence>
<dbReference type="AlphaFoldDB" id="A0A2U1D661"/>
<feature type="binding site" evidence="12">
    <location>
        <position position="13"/>
    </location>
    <ligand>
        <name>Mg(2+)</name>
        <dbReference type="ChEBI" id="CHEBI:18420"/>
    </ligand>
</feature>
<accession>A0A2U1D661</accession>
<evidence type="ECO:0000256" key="11">
    <source>
        <dbReference type="PIRSR" id="PIRSR610972-2"/>
    </source>
</evidence>
<evidence type="ECO:0000256" key="1">
    <source>
        <dbReference type="ARBA" id="ARBA00006171"/>
    </source>
</evidence>
<dbReference type="SFLD" id="SFLDG01129">
    <property type="entry name" value="C1.5:_HAD__Beta-PGM__Phosphata"/>
    <property type="match status" value="1"/>
</dbReference>
<organism evidence="14 15">
    <name type="scientific">Convivina intestini</name>
    <dbReference type="NCBI Taxonomy" id="1505726"/>
    <lineage>
        <taxon>Bacteria</taxon>
        <taxon>Bacillati</taxon>
        <taxon>Bacillota</taxon>
        <taxon>Bacilli</taxon>
        <taxon>Lactobacillales</taxon>
        <taxon>Lactobacillaceae</taxon>
        <taxon>Convivina</taxon>
    </lineage>
</organism>
<feature type="binding site" evidence="11">
    <location>
        <position position="151"/>
    </location>
    <ligand>
        <name>substrate</name>
    </ligand>
</feature>
<proteinExistence type="inferred from homology"/>
<evidence type="ECO:0000313" key="14">
    <source>
        <dbReference type="EMBL" id="PVY83158.1"/>
    </source>
</evidence>
<feature type="site" description="Important for catalytic activity and assists the phosphoryl transfer reaction to Asp8 by balancing charge and orienting the reacting groups" evidence="13">
    <location>
        <position position="151"/>
    </location>
</feature>
<feature type="binding site" evidence="12">
    <location>
        <position position="15"/>
    </location>
    <ligand>
        <name>Mg(2+)</name>
        <dbReference type="ChEBI" id="CHEBI:18420"/>
    </ligand>
</feature>
<dbReference type="NCBIfam" id="TIGR02009">
    <property type="entry name" value="PGMB-YQAB-SF"/>
    <property type="match status" value="1"/>
</dbReference>
<evidence type="ECO:0000256" key="6">
    <source>
        <dbReference type="ARBA" id="ARBA00023277"/>
    </source>
</evidence>
<dbReference type="GO" id="GO:0005975">
    <property type="term" value="P:carbohydrate metabolic process"/>
    <property type="evidence" value="ECO:0007669"/>
    <property type="project" value="InterPro"/>
</dbReference>
<comment type="cofactor">
    <cofactor evidence="12">
        <name>Mg(2+)</name>
        <dbReference type="ChEBI" id="CHEBI:18420"/>
    </cofactor>
    <text evidence="12">Binds 2 magnesium ions per subunit.</text>
</comment>
<evidence type="ECO:0000256" key="3">
    <source>
        <dbReference type="ARBA" id="ARBA00022723"/>
    </source>
</evidence>
<reference evidence="14 15" key="1">
    <citation type="submission" date="2018-04" db="EMBL/GenBank/DDBJ databases">
        <title>Genomic Encyclopedia of Type Strains, Phase IV (KMG-IV): sequencing the most valuable type-strain genomes for metagenomic binning, comparative biology and taxonomic classification.</title>
        <authorList>
            <person name="Goeker M."/>
        </authorList>
    </citation>
    <scope>NUCLEOTIDE SEQUENCE [LARGE SCALE GENOMIC DNA]</scope>
    <source>
        <strain evidence="14 15">DSM 28795</strain>
    </source>
</reference>
<dbReference type="Gene3D" id="1.10.150.240">
    <property type="entry name" value="Putative phosphatase, domain 2"/>
    <property type="match status" value="1"/>
</dbReference>
<comment type="caution">
    <text evidence="14">The sequence shown here is derived from an EMBL/GenBank/DDBJ whole genome shotgun (WGS) entry which is preliminary data.</text>
</comment>
<sequence length="223" mass="24046">MVKFSEIKGFTFDMDGVLADTAKFHTVAWRQLAEKLGVTWNDDLQERLKGIDRMGSLNMILAEDNLENQYSQEQKEALAAEKNDNYRQLISTLTPSDVLPGMQAFLDSLKANGYQMSVASASKNAPFILDKLGLADYFVGVVDPASLHAGKPDPEIFVRAGELLKLAPEQLIGLEDSAAGIQSINGAGQTSLGIGNPQVLSEADLNFESTAEVTLAAIQAKLG</sequence>
<evidence type="ECO:0000256" key="12">
    <source>
        <dbReference type="PIRSR" id="PIRSR610972-3"/>
    </source>
</evidence>
<dbReference type="Proteomes" id="UP000245433">
    <property type="component" value="Unassembled WGS sequence"/>
</dbReference>
<dbReference type="EC" id="5.4.2.6" evidence="8"/>
<feature type="binding site" evidence="12">
    <location>
        <position position="176"/>
    </location>
    <ligand>
        <name>Mg(2+)</name>
        <dbReference type="ChEBI" id="CHEBI:18420"/>
    </ligand>
</feature>
<dbReference type="InterPro" id="IPR010972">
    <property type="entry name" value="Beta-PGM"/>
</dbReference>
<dbReference type="SFLD" id="SFLDF00046">
    <property type="entry name" value="beta-phosphoglucomutase"/>
    <property type="match status" value="1"/>
</dbReference>
<dbReference type="SFLD" id="SFLDG01135">
    <property type="entry name" value="C1.5.6:_HAD__Beta-PGM__Phospha"/>
    <property type="match status" value="1"/>
</dbReference>
<feature type="binding site" evidence="11">
    <location>
        <begin position="120"/>
        <end position="124"/>
    </location>
    <ligand>
        <name>substrate</name>
    </ligand>
</feature>
<feature type="active site" description="Proton donor/acceptor" evidence="10">
    <location>
        <position position="15"/>
    </location>
</feature>
<dbReference type="PANTHER" id="PTHR46193">
    <property type="entry name" value="6-PHOSPHOGLUCONATE PHOSPHATASE"/>
    <property type="match status" value="1"/>
</dbReference>